<reference evidence="9" key="1">
    <citation type="journal article" date="2019" name="Int. J. Syst. Evol. Microbiol.">
        <title>The Global Catalogue of Microorganisms (GCM) 10K type strain sequencing project: providing services to taxonomists for standard genome sequencing and annotation.</title>
        <authorList>
            <consortium name="The Broad Institute Genomics Platform"/>
            <consortium name="The Broad Institute Genome Sequencing Center for Infectious Disease"/>
            <person name="Wu L."/>
            <person name="Ma J."/>
        </authorList>
    </citation>
    <scope>NUCLEOTIDE SEQUENCE [LARGE SCALE GENOMIC DNA]</scope>
    <source>
        <strain evidence="9">JCM 18958</strain>
    </source>
</reference>
<dbReference type="EMBL" id="BAABLN010000022">
    <property type="protein sequence ID" value="GAA4698652.1"/>
    <property type="molecule type" value="Genomic_DNA"/>
</dbReference>
<dbReference type="Gene3D" id="3.40.640.10">
    <property type="entry name" value="Type I PLP-dependent aspartate aminotransferase-like (Major domain)"/>
    <property type="match status" value="1"/>
</dbReference>
<comment type="similarity">
    <text evidence="2 6">Belongs to the class-I pyridoxal-phosphate-dependent aminotransferase family.</text>
</comment>
<dbReference type="PRINTS" id="PR00753">
    <property type="entry name" value="ACCSYNTHASE"/>
</dbReference>
<comment type="caution">
    <text evidence="8">The sequence shown here is derived from an EMBL/GenBank/DDBJ whole genome shotgun (WGS) entry which is preliminary data.</text>
</comment>
<dbReference type="InterPro" id="IPR015422">
    <property type="entry name" value="PyrdxlP-dep_Trfase_small"/>
</dbReference>
<gene>
    <name evidence="8" type="ORF">GCM10025781_15920</name>
</gene>
<evidence type="ECO:0000313" key="8">
    <source>
        <dbReference type="EMBL" id="GAA4698652.1"/>
    </source>
</evidence>
<dbReference type="SUPFAM" id="SSF53383">
    <property type="entry name" value="PLP-dependent transferases"/>
    <property type="match status" value="1"/>
</dbReference>
<dbReference type="Pfam" id="PF00155">
    <property type="entry name" value="Aminotran_1_2"/>
    <property type="match status" value="1"/>
</dbReference>
<evidence type="ECO:0000256" key="2">
    <source>
        <dbReference type="ARBA" id="ARBA00007441"/>
    </source>
</evidence>
<evidence type="ECO:0000313" key="9">
    <source>
        <dbReference type="Proteomes" id="UP001501446"/>
    </source>
</evidence>
<evidence type="ECO:0000256" key="3">
    <source>
        <dbReference type="ARBA" id="ARBA00022576"/>
    </source>
</evidence>
<organism evidence="8 9">
    <name type="scientific">Kocuria gwangalliensis</name>
    <dbReference type="NCBI Taxonomy" id="501592"/>
    <lineage>
        <taxon>Bacteria</taxon>
        <taxon>Bacillati</taxon>
        <taxon>Actinomycetota</taxon>
        <taxon>Actinomycetes</taxon>
        <taxon>Micrococcales</taxon>
        <taxon>Micrococcaceae</taxon>
        <taxon>Kocuria</taxon>
    </lineage>
</organism>
<dbReference type="PANTHER" id="PTHR46383:SF1">
    <property type="entry name" value="ASPARTATE AMINOTRANSFERASE"/>
    <property type="match status" value="1"/>
</dbReference>
<dbReference type="RefSeq" id="WP_345311130.1">
    <property type="nucleotide sequence ID" value="NZ_BAABLN010000022.1"/>
</dbReference>
<evidence type="ECO:0000256" key="5">
    <source>
        <dbReference type="ARBA" id="ARBA00022898"/>
    </source>
</evidence>
<dbReference type="InterPro" id="IPR004839">
    <property type="entry name" value="Aminotransferase_I/II_large"/>
</dbReference>
<dbReference type="InterPro" id="IPR015424">
    <property type="entry name" value="PyrdxlP-dep_Trfase"/>
</dbReference>
<feature type="domain" description="Aminotransferase class I/classII large" evidence="7">
    <location>
        <begin position="36"/>
        <end position="393"/>
    </location>
</feature>
<proteinExistence type="inferred from homology"/>
<comment type="cofactor">
    <cofactor evidence="1 6">
        <name>pyridoxal 5'-phosphate</name>
        <dbReference type="ChEBI" id="CHEBI:597326"/>
    </cofactor>
</comment>
<dbReference type="InterPro" id="IPR050596">
    <property type="entry name" value="AspAT/PAT-like"/>
</dbReference>
<keyword evidence="4 6" id="KW-0808">Transferase</keyword>
<dbReference type="Gene3D" id="3.90.1150.10">
    <property type="entry name" value="Aspartate Aminotransferase, domain 1"/>
    <property type="match status" value="1"/>
</dbReference>
<keyword evidence="9" id="KW-1185">Reference proteome</keyword>
<name>A0ABP8X0M9_9MICC</name>
<sequence length="402" mass="42969">MPPAQQRISRKIGAIAESATLAVDAKAKALKADGRPVIGFGAGEPDFSTPDYIVEAAAQALEDPKNFRYSPAAGLPELRQAIADATARDSGWRVDPAQVLVTNGGKQAVYQAFQTVVDEGDDVLLPAPYWTTYPEAIRLAGGNPVEVFAGADQDYKVTPEQLEAAHTEKTKALLFCSPSNPTGAVYTAEETKAVGEWAASKGIFVISDEIYQHLTYDGVEFTSIAQAAPELSEHLILLNGVAKTYAMTGWRVGWMVGPKDVIKAATNLQSHLSSNVNNVAQRAALAALNGPTEQVTRMREAFDRRRRVIVDGLNAIDGVVCPTPTGAFYAYPDVTGLLGRDFDGVTPRTSTELADMILERAEVAVVPGEAFGPSGYLRLSYALGDDDLAEGLSRLQKVLGTK</sequence>
<dbReference type="Proteomes" id="UP001501446">
    <property type="component" value="Unassembled WGS sequence"/>
</dbReference>
<keyword evidence="3 6" id="KW-0032">Aminotransferase</keyword>
<dbReference type="InterPro" id="IPR004838">
    <property type="entry name" value="NHTrfase_class1_PyrdxlP-BS"/>
</dbReference>
<dbReference type="PROSITE" id="PS00105">
    <property type="entry name" value="AA_TRANSFER_CLASS_1"/>
    <property type="match status" value="1"/>
</dbReference>
<dbReference type="GO" id="GO:0008483">
    <property type="term" value="F:transaminase activity"/>
    <property type="evidence" value="ECO:0007669"/>
    <property type="project" value="UniProtKB-KW"/>
</dbReference>
<dbReference type="InterPro" id="IPR015421">
    <property type="entry name" value="PyrdxlP-dep_Trfase_major"/>
</dbReference>
<dbReference type="CDD" id="cd00609">
    <property type="entry name" value="AAT_like"/>
    <property type="match status" value="1"/>
</dbReference>
<evidence type="ECO:0000256" key="6">
    <source>
        <dbReference type="RuleBase" id="RU000481"/>
    </source>
</evidence>
<accession>A0ABP8X0M9</accession>
<evidence type="ECO:0000256" key="4">
    <source>
        <dbReference type="ARBA" id="ARBA00022679"/>
    </source>
</evidence>
<keyword evidence="5" id="KW-0663">Pyridoxal phosphate</keyword>
<dbReference type="PANTHER" id="PTHR46383">
    <property type="entry name" value="ASPARTATE AMINOTRANSFERASE"/>
    <property type="match status" value="1"/>
</dbReference>
<protein>
    <recommendedName>
        <fullName evidence="6">Aminotransferase</fullName>
        <ecNumber evidence="6">2.6.1.-</ecNumber>
    </recommendedName>
</protein>
<dbReference type="EC" id="2.6.1.-" evidence="6"/>
<evidence type="ECO:0000259" key="7">
    <source>
        <dbReference type="Pfam" id="PF00155"/>
    </source>
</evidence>
<evidence type="ECO:0000256" key="1">
    <source>
        <dbReference type="ARBA" id="ARBA00001933"/>
    </source>
</evidence>